<evidence type="ECO:0000256" key="3">
    <source>
        <dbReference type="ARBA" id="ARBA00022475"/>
    </source>
</evidence>
<feature type="transmembrane region" description="Helical" evidence="9">
    <location>
        <begin position="55"/>
        <end position="77"/>
    </location>
</feature>
<dbReference type="STRING" id="266265.Bxe_C0499"/>
<evidence type="ECO:0000256" key="1">
    <source>
        <dbReference type="ARBA" id="ARBA00004651"/>
    </source>
</evidence>
<sequence length="286" mass="30380">MSTIVIGLSIGMLLFLLASGLTVIFGTLGVVNFAHGAMYSFGAYLTWQAISWTNSFWLGLAFAPLVMAAVGFVFEILCLRKTYSRDHVLQLLVTFGLVLILEEVAKVIWGLDYKNVSTPGILAGTWSVAGTEVAIYRLFVIAFGSVISFALFAVIDHSRAGMILRAAETHAPMVRCMGIKVDWVRTAVFAVGSGLAALGGAIASPLLPVQPGAGFTIIIDSFLVVLIGGLGNIRGAIFSALAIGMGRALGQRWLPDWVDILTYAILVGVLMLSPQGLFSRGPGRKG</sequence>
<proteinExistence type="inferred from homology"/>
<keyword evidence="2" id="KW-0813">Transport</keyword>
<dbReference type="PANTHER" id="PTHR11795:SF442">
    <property type="entry name" value="ABC TRANSPORTER ATP-BINDING PROTEIN"/>
    <property type="match status" value="1"/>
</dbReference>
<evidence type="ECO:0000256" key="8">
    <source>
        <dbReference type="ARBA" id="ARBA00037998"/>
    </source>
</evidence>
<keyword evidence="11" id="KW-1185">Reference proteome</keyword>
<dbReference type="Proteomes" id="UP000001817">
    <property type="component" value="Chromosome 3"/>
</dbReference>
<dbReference type="AlphaFoldDB" id="Q13HN9"/>
<keyword evidence="7 9" id="KW-0472">Membrane</keyword>
<gene>
    <name evidence="10" type="ORF">Bxe_C0499</name>
</gene>
<dbReference type="eggNOG" id="COG0559">
    <property type="taxonomic scope" value="Bacteria"/>
</dbReference>
<comment type="similarity">
    <text evidence="8">Belongs to the binding-protein-dependent transport system permease family. LivHM subfamily.</text>
</comment>
<accession>Q13HN9</accession>
<evidence type="ECO:0000256" key="4">
    <source>
        <dbReference type="ARBA" id="ARBA00022692"/>
    </source>
</evidence>
<comment type="subcellular location">
    <subcellularLocation>
        <location evidence="1">Cell membrane</location>
        <topology evidence="1">Multi-pass membrane protein</topology>
    </subcellularLocation>
</comment>
<feature type="transmembrane region" description="Helical" evidence="9">
    <location>
        <begin position="12"/>
        <end position="35"/>
    </location>
</feature>
<evidence type="ECO:0000313" key="10">
    <source>
        <dbReference type="EMBL" id="ABE36400.1"/>
    </source>
</evidence>
<keyword evidence="5" id="KW-0029">Amino-acid transport</keyword>
<evidence type="ECO:0000256" key="2">
    <source>
        <dbReference type="ARBA" id="ARBA00022448"/>
    </source>
</evidence>
<feature type="transmembrane region" description="Helical" evidence="9">
    <location>
        <begin position="89"/>
        <end position="109"/>
    </location>
</feature>
<reference evidence="10 11" key="1">
    <citation type="journal article" date="2006" name="Proc. Natl. Acad. Sci. U.S.A.">
        <title>Burkholderia xenovorans LB400 harbors a multi-replicon, 9.73-Mbp genome shaped for versatility.</title>
        <authorList>
            <person name="Chain P.S."/>
            <person name="Denef V.J."/>
            <person name="Konstantinidis K.T."/>
            <person name="Vergez L.M."/>
            <person name="Agullo L."/>
            <person name="Reyes V.L."/>
            <person name="Hauser L."/>
            <person name="Cordova M."/>
            <person name="Gomez L."/>
            <person name="Gonzalez M."/>
            <person name="Land M."/>
            <person name="Lao V."/>
            <person name="Larimer F."/>
            <person name="LiPuma J.J."/>
            <person name="Mahenthiralingam E."/>
            <person name="Malfatti S.A."/>
            <person name="Marx C.J."/>
            <person name="Parnell J.J."/>
            <person name="Ramette A."/>
            <person name="Richardson P."/>
            <person name="Seeger M."/>
            <person name="Smith D."/>
            <person name="Spilker T."/>
            <person name="Sul W.J."/>
            <person name="Tsoi T.V."/>
            <person name="Ulrich L.E."/>
            <person name="Zhulin I.B."/>
            <person name="Tiedje J.M."/>
        </authorList>
    </citation>
    <scope>NUCLEOTIDE SEQUENCE [LARGE SCALE GENOMIC DNA]</scope>
    <source>
        <strain evidence="10 11">LB400</strain>
    </source>
</reference>
<dbReference type="KEGG" id="bxe:Bxe_C0499"/>
<feature type="transmembrane region" description="Helical" evidence="9">
    <location>
        <begin position="260"/>
        <end position="278"/>
    </location>
</feature>
<dbReference type="GO" id="GO:0006865">
    <property type="term" value="P:amino acid transport"/>
    <property type="evidence" value="ECO:0007669"/>
    <property type="project" value="UniProtKB-KW"/>
</dbReference>
<keyword evidence="4 9" id="KW-0812">Transmembrane</keyword>
<evidence type="ECO:0000256" key="9">
    <source>
        <dbReference type="SAM" id="Phobius"/>
    </source>
</evidence>
<evidence type="ECO:0000313" key="11">
    <source>
        <dbReference type="Proteomes" id="UP000001817"/>
    </source>
</evidence>
<keyword evidence="6 9" id="KW-1133">Transmembrane helix</keyword>
<evidence type="ECO:0000256" key="5">
    <source>
        <dbReference type="ARBA" id="ARBA00022970"/>
    </source>
</evidence>
<evidence type="ECO:0000256" key="6">
    <source>
        <dbReference type="ARBA" id="ARBA00022989"/>
    </source>
</evidence>
<feature type="transmembrane region" description="Helical" evidence="9">
    <location>
        <begin position="183"/>
        <end position="207"/>
    </location>
</feature>
<dbReference type="KEGG" id="bxb:DR64_7947"/>
<dbReference type="PATRIC" id="fig|266265.5.peg.8259"/>
<feature type="transmembrane region" description="Helical" evidence="9">
    <location>
        <begin position="134"/>
        <end position="155"/>
    </location>
</feature>
<dbReference type="InterPro" id="IPR001851">
    <property type="entry name" value="ABC_transp_permease"/>
</dbReference>
<dbReference type="OrthoDB" id="32289at2"/>
<dbReference type="GO" id="GO:0022857">
    <property type="term" value="F:transmembrane transporter activity"/>
    <property type="evidence" value="ECO:0007669"/>
    <property type="project" value="InterPro"/>
</dbReference>
<dbReference type="InterPro" id="IPR052157">
    <property type="entry name" value="BCAA_transport_permease"/>
</dbReference>
<organism evidence="10 11">
    <name type="scientific">Paraburkholderia xenovorans (strain LB400)</name>
    <dbReference type="NCBI Taxonomy" id="266265"/>
    <lineage>
        <taxon>Bacteria</taxon>
        <taxon>Pseudomonadati</taxon>
        <taxon>Pseudomonadota</taxon>
        <taxon>Betaproteobacteria</taxon>
        <taxon>Burkholderiales</taxon>
        <taxon>Burkholderiaceae</taxon>
        <taxon>Paraburkholderia</taxon>
    </lineage>
</organism>
<dbReference type="RefSeq" id="WP_011493656.1">
    <property type="nucleotide sequence ID" value="NC_007953.1"/>
</dbReference>
<evidence type="ECO:0000256" key="7">
    <source>
        <dbReference type="ARBA" id="ARBA00023136"/>
    </source>
</evidence>
<keyword evidence="3" id="KW-1003">Cell membrane</keyword>
<dbReference type="EMBL" id="CP000272">
    <property type="protein sequence ID" value="ABE36400.1"/>
    <property type="molecule type" value="Genomic_DNA"/>
</dbReference>
<dbReference type="CDD" id="cd06582">
    <property type="entry name" value="TM_PBP1_LivH_like"/>
    <property type="match status" value="1"/>
</dbReference>
<dbReference type="Pfam" id="PF02653">
    <property type="entry name" value="BPD_transp_2"/>
    <property type="match status" value="1"/>
</dbReference>
<protein>
    <submittedName>
        <fullName evidence="10">Amino acid/amide ABC transporter membrane protein 1, HAAT family</fullName>
    </submittedName>
</protein>
<dbReference type="PANTHER" id="PTHR11795">
    <property type="entry name" value="BRANCHED-CHAIN AMINO ACID TRANSPORT SYSTEM PERMEASE PROTEIN LIVH"/>
    <property type="match status" value="1"/>
</dbReference>
<name>Q13HN9_PARXL</name>
<dbReference type="GO" id="GO:0005886">
    <property type="term" value="C:plasma membrane"/>
    <property type="evidence" value="ECO:0007669"/>
    <property type="project" value="UniProtKB-SubCell"/>
</dbReference>